<sequence>MLLTSSSMGKAIACCLLFASAFHYVHGTLYPAQPARNDPNLGAVTIGDTQWAIDRVSSADGFYALEMDAVLKEKASAMAVICQNEGGTFAPYRIAESWMVSPFEHARCKQRGTAVFVDFEFVISPDLHEIEPRQGQSLRSFIDFRNKQMVKLLDSLLTASKAGSTKDSYNNLFIGLNKRRRLDSSARSSPRTAKRLRSGKLYH</sequence>
<feature type="region of interest" description="Disordered" evidence="1">
    <location>
        <begin position="184"/>
        <end position="203"/>
    </location>
</feature>
<keyword evidence="2" id="KW-0732">Signal</keyword>
<organism evidence="3 4">
    <name type="scientific">Syncephalis pseudoplumigaleata</name>
    <dbReference type="NCBI Taxonomy" id="1712513"/>
    <lineage>
        <taxon>Eukaryota</taxon>
        <taxon>Fungi</taxon>
        <taxon>Fungi incertae sedis</taxon>
        <taxon>Zoopagomycota</taxon>
        <taxon>Zoopagomycotina</taxon>
        <taxon>Zoopagomycetes</taxon>
        <taxon>Zoopagales</taxon>
        <taxon>Piptocephalidaceae</taxon>
        <taxon>Syncephalis</taxon>
    </lineage>
</organism>
<dbReference type="Proteomes" id="UP000278143">
    <property type="component" value="Unassembled WGS sequence"/>
</dbReference>
<evidence type="ECO:0000313" key="3">
    <source>
        <dbReference type="EMBL" id="RKP22917.1"/>
    </source>
</evidence>
<gene>
    <name evidence="3" type="ORF">SYNPS1DRAFT_31408</name>
</gene>
<protein>
    <submittedName>
        <fullName evidence="3">Uncharacterized protein</fullName>
    </submittedName>
</protein>
<reference evidence="4" key="1">
    <citation type="journal article" date="2018" name="Nat. Microbiol.">
        <title>Leveraging single-cell genomics to expand the fungal tree of life.</title>
        <authorList>
            <person name="Ahrendt S.R."/>
            <person name="Quandt C.A."/>
            <person name="Ciobanu D."/>
            <person name="Clum A."/>
            <person name="Salamov A."/>
            <person name="Andreopoulos B."/>
            <person name="Cheng J.F."/>
            <person name="Woyke T."/>
            <person name="Pelin A."/>
            <person name="Henrissat B."/>
            <person name="Reynolds N.K."/>
            <person name="Benny G.L."/>
            <person name="Smith M.E."/>
            <person name="James T.Y."/>
            <person name="Grigoriev I.V."/>
        </authorList>
    </citation>
    <scope>NUCLEOTIDE SEQUENCE [LARGE SCALE GENOMIC DNA]</scope>
    <source>
        <strain evidence="4">Benny S71-1</strain>
    </source>
</reference>
<dbReference type="EMBL" id="KZ991510">
    <property type="protein sequence ID" value="RKP22917.1"/>
    <property type="molecule type" value="Genomic_DNA"/>
</dbReference>
<evidence type="ECO:0000313" key="4">
    <source>
        <dbReference type="Proteomes" id="UP000278143"/>
    </source>
</evidence>
<feature type="chain" id="PRO_5020530419" evidence="2">
    <location>
        <begin position="28"/>
        <end position="203"/>
    </location>
</feature>
<proteinExistence type="predicted"/>
<feature type="compositionally biased region" description="Basic residues" evidence="1">
    <location>
        <begin position="192"/>
        <end position="203"/>
    </location>
</feature>
<evidence type="ECO:0000256" key="1">
    <source>
        <dbReference type="SAM" id="MobiDB-lite"/>
    </source>
</evidence>
<keyword evidence="4" id="KW-1185">Reference proteome</keyword>
<name>A0A4P9YSQ9_9FUNG</name>
<evidence type="ECO:0000256" key="2">
    <source>
        <dbReference type="SAM" id="SignalP"/>
    </source>
</evidence>
<accession>A0A4P9YSQ9</accession>
<feature type="signal peptide" evidence="2">
    <location>
        <begin position="1"/>
        <end position="27"/>
    </location>
</feature>
<dbReference type="AlphaFoldDB" id="A0A4P9YSQ9"/>